<dbReference type="InterPro" id="IPR036097">
    <property type="entry name" value="HisK_dim/P_sf"/>
</dbReference>
<dbReference type="PROSITE" id="PS50885">
    <property type="entry name" value="HAMP"/>
    <property type="match status" value="1"/>
</dbReference>
<accession>A0ABS8XVA8</accession>
<evidence type="ECO:0000256" key="3">
    <source>
        <dbReference type="ARBA" id="ARBA00012438"/>
    </source>
</evidence>
<feature type="domain" description="Histidine kinase" evidence="11">
    <location>
        <begin position="226"/>
        <end position="437"/>
    </location>
</feature>
<dbReference type="SMART" id="SM00388">
    <property type="entry name" value="HisKA"/>
    <property type="match status" value="1"/>
</dbReference>
<evidence type="ECO:0000256" key="1">
    <source>
        <dbReference type="ARBA" id="ARBA00000085"/>
    </source>
</evidence>
<evidence type="ECO:0000256" key="9">
    <source>
        <dbReference type="ARBA" id="ARBA00023012"/>
    </source>
</evidence>
<keyword evidence="6" id="KW-0812">Transmembrane</keyword>
<dbReference type="Gene3D" id="3.30.565.10">
    <property type="entry name" value="Histidine kinase-like ATPase, C-terminal domain"/>
    <property type="match status" value="1"/>
</dbReference>
<reference evidence="13 14" key="1">
    <citation type="submission" date="2021-12" db="EMBL/GenBank/DDBJ databases">
        <title>Genome seq of P8.</title>
        <authorList>
            <person name="Seo T."/>
        </authorList>
    </citation>
    <scope>NUCLEOTIDE SEQUENCE [LARGE SCALE GENOMIC DNA]</scope>
    <source>
        <strain evidence="13 14">P8</strain>
    </source>
</reference>
<dbReference type="InterPro" id="IPR003594">
    <property type="entry name" value="HATPase_dom"/>
</dbReference>
<dbReference type="PROSITE" id="PS50109">
    <property type="entry name" value="HIS_KIN"/>
    <property type="match status" value="1"/>
</dbReference>
<dbReference type="SUPFAM" id="SSF47384">
    <property type="entry name" value="Homodimeric domain of signal transducing histidine kinase"/>
    <property type="match status" value="1"/>
</dbReference>
<evidence type="ECO:0000256" key="2">
    <source>
        <dbReference type="ARBA" id="ARBA00004141"/>
    </source>
</evidence>
<dbReference type="CDD" id="cd06225">
    <property type="entry name" value="HAMP"/>
    <property type="match status" value="1"/>
</dbReference>
<dbReference type="InterPro" id="IPR003661">
    <property type="entry name" value="HisK_dim/P_dom"/>
</dbReference>
<dbReference type="EMBL" id="JAJTWU010000008">
    <property type="protein sequence ID" value="MCE4556601.1"/>
    <property type="molecule type" value="Genomic_DNA"/>
</dbReference>
<evidence type="ECO:0000256" key="6">
    <source>
        <dbReference type="ARBA" id="ARBA00022692"/>
    </source>
</evidence>
<dbReference type="RefSeq" id="WP_233373648.1">
    <property type="nucleotide sequence ID" value="NZ_JAJTWU010000008.1"/>
</dbReference>
<keyword evidence="13" id="KW-0547">Nucleotide-binding</keyword>
<comment type="caution">
    <text evidence="13">The sequence shown here is derived from an EMBL/GenBank/DDBJ whole genome shotgun (WGS) entry which is preliminary data.</text>
</comment>
<dbReference type="SMART" id="SM00304">
    <property type="entry name" value="HAMP"/>
    <property type="match status" value="1"/>
</dbReference>
<evidence type="ECO:0000259" key="11">
    <source>
        <dbReference type="PROSITE" id="PS50109"/>
    </source>
</evidence>
<feature type="domain" description="HAMP" evidence="12">
    <location>
        <begin position="166"/>
        <end position="218"/>
    </location>
</feature>
<evidence type="ECO:0000313" key="13">
    <source>
        <dbReference type="EMBL" id="MCE4556601.1"/>
    </source>
</evidence>
<dbReference type="SUPFAM" id="SSF55874">
    <property type="entry name" value="ATPase domain of HSP90 chaperone/DNA topoisomerase II/histidine kinase"/>
    <property type="match status" value="1"/>
</dbReference>
<keyword evidence="9" id="KW-0902">Two-component regulatory system</keyword>
<evidence type="ECO:0000256" key="10">
    <source>
        <dbReference type="ARBA" id="ARBA00023136"/>
    </source>
</evidence>
<dbReference type="GO" id="GO:0005524">
    <property type="term" value="F:ATP binding"/>
    <property type="evidence" value="ECO:0007669"/>
    <property type="project" value="UniProtKB-KW"/>
</dbReference>
<dbReference type="Pfam" id="PF00672">
    <property type="entry name" value="HAMP"/>
    <property type="match status" value="1"/>
</dbReference>
<name>A0ABS8XVA8_9BURK</name>
<comment type="subcellular location">
    <subcellularLocation>
        <location evidence="2">Membrane</location>
        <topology evidence="2">Multi-pass membrane protein</topology>
    </subcellularLocation>
</comment>
<dbReference type="Pfam" id="PF00512">
    <property type="entry name" value="HisKA"/>
    <property type="match status" value="1"/>
</dbReference>
<dbReference type="Pfam" id="PF02518">
    <property type="entry name" value="HATPase_c"/>
    <property type="match status" value="1"/>
</dbReference>
<dbReference type="InterPro" id="IPR050428">
    <property type="entry name" value="TCS_sensor_his_kinase"/>
</dbReference>
<dbReference type="InterPro" id="IPR036890">
    <property type="entry name" value="HATPase_C_sf"/>
</dbReference>
<evidence type="ECO:0000256" key="4">
    <source>
        <dbReference type="ARBA" id="ARBA00022553"/>
    </source>
</evidence>
<comment type="catalytic activity">
    <reaction evidence="1">
        <text>ATP + protein L-histidine = ADP + protein N-phospho-L-histidine.</text>
        <dbReference type="EC" id="2.7.13.3"/>
    </reaction>
</comment>
<dbReference type="InterPro" id="IPR003660">
    <property type="entry name" value="HAMP_dom"/>
</dbReference>
<keyword evidence="4" id="KW-0597">Phosphoprotein</keyword>
<evidence type="ECO:0000256" key="5">
    <source>
        <dbReference type="ARBA" id="ARBA00022679"/>
    </source>
</evidence>
<dbReference type="Gene3D" id="1.10.287.130">
    <property type="match status" value="1"/>
</dbReference>
<gene>
    <name evidence="13" type="ORF">LXT13_19570</name>
</gene>
<dbReference type="PRINTS" id="PR00344">
    <property type="entry name" value="BCTRLSENSOR"/>
</dbReference>
<evidence type="ECO:0000256" key="8">
    <source>
        <dbReference type="ARBA" id="ARBA00022989"/>
    </source>
</evidence>
<dbReference type="PANTHER" id="PTHR45436:SF15">
    <property type="entry name" value="SENSOR HISTIDINE KINASE CUSS"/>
    <property type="match status" value="1"/>
</dbReference>
<dbReference type="InterPro" id="IPR004358">
    <property type="entry name" value="Sig_transdc_His_kin-like_C"/>
</dbReference>
<evidence type="ECO:0000313" key="14">
    <source>
        <dbReference type="Proteomes" id="UP001200741"/>
    </source>
</evidence>
<keyword evidence="8" id="KW-1133">Transmembrane helix</keyword>
<proteinExistence type="predicted"/>
<sequence length="443" mass="48284">MVLLLALWTAVLGSVVWGSRHGDGLLANEPAFDAVLAVAAELNDRPEQQQRSLHALDRLLHNSFGSGPDETDLVPSLLVWRDDQLVYRSSDGASPLRVEAADNPRQVIIDGRRWLAHSRRRDNLLVTFLVPDTYELVVTLGAKGYYLVPLMVSLPFLIIPAWVSVRIALRPWRKLSAAVAARGPGNLSPLAPVPAHRELRPLVQALNGLLAQLAASTARERNLIGDAAHQLRTPLAALHVGIEALGRYDVPAELKNQLQRTSSRASRLVDQLLRLMRSDASKEGTSQVVGDFDFDAMLRERLAIFDTLAHAKDVELEYDGASDVYVRGEQEGLEALIDNLVDNAIKYSPAGAVLNVVVTAAGSVVRLDVMDRGPGIDEAWHERVFDRFFRAPDQTQNGSGLGLAIVRSVVQRHGGQVSLFNRGGGGLCVRVELPKVSRPSAAP</sequence>
<evidence type="ECO:0000259" key="12">
    <source>
        <dbReference type="PROSITE" id="PS50885"/>
    </source>
</evidence>
<dbReference type="InterPro" id="IPR005467">
    <property type="entry name" value="His_kinase_dom"/>
</dbReference>
<keyword evidence="10" id="KW-0472">Membrane</keyword>
<organism evidence="13 14">
    <name type="scientific">Pelomonas cellulosilytica</name>
    <dbReference type="NCBI Taxonomy" id="2906762"/>
    <lineage>
        <taxon>Bacteria</taxon>
        <taxon>Pseudomonadati</taxon>
        <taxon>Pseudomonadota</taxon>
        <taxon>Betaproteobacteria</taxon>
        <taxon>Burkholderiales</taxon>
        <taxon>Sphaerotilaceae</taxon>
        <taxon>Roseateles</taxon>
    </lineage>
</organism>
<keyword evidence="14" id="KW-1185">Reference proteome</keyword>
<dbReference type="PANTHER" id="PTHR45436">
    <property type="entry name" value="SENSOR HISTIDINE KINASE YKOH"/>
    <property type="match status" value="1"/>
</dbReference>
<keyword evidence="13" id="KW-0067">ATP-binding</keyword>
<dbReference type="CDD" id="cd00075">
    <property type="entry name" value="HATPase"/>
    <property type="match status" value="1"/>
</dbReference>
<dbReference type="CDD" id="cd00082">
    <property type="entry name" value="HisKA"/>
    <property type="match status" value="1"/>
</dbReference>
<dbReference type="Proteomes" id="UP001200741">
    <property type="component" value="Unassembled WGS sequence"/>
</dbReference>
<dbReference type="SMART" id="SM00387">
    <property type="entry name" value="HATPase_c"/>
    <property type="match status" value="1"/>
</dbReference>
<keyword evidence="7" id="KW-0418">Kinase</keyword>
<protein>
    <recommendedName>
        <fullName evidence="3">histidine kinase</fullName>
        <ecNumber evidence="3">2.7.13.3</ecNumber>
    </recommendedName>
</protein>
<evidence type="ECO:0000256" key="7">
    <source>
        <dbReference type="ARBA" id="ARBA00022777"/>
    </source>
</evidence>
<dbReference type="EC" id="2.7.13.3" evidence="3"/>
<keyword evidence="5" id="KW-0808">Transferase</keyword>